<dbReference type="AlphaFoldDB" id="A0A8J3B7E4"/>
<dbReference type="InterPro" id="IPR029479">
    <property type="entry name" value="Nitroreductase"/>
</dbReference>
<keyword evidence="2" id="KW-0288">FMN</keyword>
<feature type="domain" description="Nitroreductase" evidence="4">
    <location>
        <begin position="7"/>
        <end position="58"/>
    </location>
</feature>
<dbReference type="GO" id="GO:0016491">
    <property type="term" value="F:oxidoreductase activity"/>
    <property type="evidence" value="ECO:0007669"/>
    <property type="project" value="UniProtKB-KW"/>
</dbReference>
<evidence type="ECO:0000256" key="3">
    <source>
        <dbReference type="ARBA" id="ARBA00023002"/>
    </source>
</evidence>
<dbReference type="RefSeq" id="WP_054670575.1">
    <property type="nucleotide sequence ID" value="NZ_BMOF01000025.1"/>
</dbReference>
<organism evidence="5 6">
    <name type="scientific">Calditerricola satsumensis</name>
    <dbReference type="NCBI Taxonomy" id="373054"/>
    <lineage>
        <taxon>Bacteria</taxon>
        <taxon>Bacillati</taxon>
        <taxon>Bacillota</taxon>
        <taxon>Bacilli</taxon>
        <taxon>Bacillales</taxon>
        <taxon>Bacillaceae</taxon>
        <taxon>Calditerricola</taxon>
    </lineage>
</organism>
<dbReference type="SUPFAM" id="SSF55469">
    <property type="entry name" value="FMN-dependent nitroreductase-like"/>
    <property type="match status" value="1"/>
</dbReference>
<accession>A0A8J3B7E4</accession>
<gene>
    <name evidence="5" type="ORF">GCM10007043_13960</name>
</gene>
<keyword evidence="6" id="KW-1185">Reference proteome</keyword>
<dbReference type="Gene3D" id="3.40.109.10">
    <property type="entry name" value="NADH Oxidase"/>
    <property type="match status" value="1"/>
</dbReference>
<feature type="domain" description="Nitroreductase" evidence="4">
    <location>
        <begin position="64"/>
        <end position="151"/>
    </location>
</feature>
<keyword evidence="1" id="KW-0285">Flavoprotein</keyword>
<dbReference type="Proteomes" id="UP000637720">
    <property type="component" value="Unassembled WGS sequence"/>
</dbReference>
<evidence type="ECO:0000313" key="6">
    <source>
        <dbReference type="Proteomes" id="UP000637720"/>
    </source>
</evidence>
<evidence type="ECO:0000313" key="5">
    <source>
        <dbReference type="EMBL" id="GGK01083.1"/>
    </source>
</evidence>
<sequence length="176" mass="19429">MDVLTAIRRRREITRFLARPIPREVLDAVVESGYLAPTGNNLLSREFVVVQSRAMLDHLAGATPYVPWLKEAQAGIVVTGRPAVSKYWLHDAAIACAFLWLAAVEQGLGAAFGAIYHSEDAAESARRETYVRTALGIPDDRRVVAILGLGYPAVEPEPKTLPPREETIFFERFGGR</sequence>
<keyword evidence="3" id="KW-0560">Oxidoreductase</keyword>
<dbReference type="InterPro" id="IPR000415">
    <property type="entry name" value="Nitroreductase-like"/>
</dbReference>
<evidence type="ECO:0000256" key="1">
    <source>
        <dbReference type="ARBA" id="ARBA00022630"/>
    </source>
</evidence>
<dbReference type="EMBL" id="BMOF01000025">
    <property type="protein sequence ID" value="GGK01083.1"/>
    <property type="molecule type" value="Genomic_DNA"/>
</dbReference>
<evidence type="ECO:0000259" key="4">
    <source>
        <dbReference type="Pfam" id="PF00881"/>
    </source>
</evidence>
<proteinExistence type="predicted"/>
<dbReference type="PANTHER" id="PTHR23026:SF90">
    <property type="entry name" value="IODOTYROSINE DEIODINASE 1"/>
    <property type="match status" value="1"/>
</dbReference>
<dbReference type="InterPro" id="IPR050627">
    <property type="entry name" value="Nitroreductase/BluB"/>
</dbReference>
<dbReference type="Pfam" id="PF00881">
    <property type="entry name" value="Nitroreductase"/>
    <property type="match status" value="2"/>
</dbReference>
<protein>
    <submittedName>
        <fullName evidence="5">Nitroreductase family protein</fullName>
    </submittedName>
</protein>
<reference evidence="5" key="1">
    <citation type="journal article" date="2014" name="Int. J. Syst. Evol. Microbiol.">
        <title>Complete genome sequence of Corynebacterium casei LMG S-19264T (=DSM 44701T), isolated from a smear-ripened cheese.</title>
        <authorList>
            <consortium name="US DOE Joint Genome Institute (JGI-PGF)"/>
            <person name="Walter F."/>
            <person name="Albersmeier A."/>
            <person name="Kalinowski J."/>
            <person name="Ruckert C."/>
        </authorList>
    </citation>
    <scope>NUCLEOTIDE SEQUENCE</scope>
    <source>
        <strain evidence="5">JCM 14719</strain>
    </source>
</reference>
<name>A0A8J3B7E4_9BACI</name>
<comment type="caution">
    <text evidence="5">The sequence shown here is derived from an EMBL/GenBank/DDBJ whole genome shotgun (WGS) entry which is preliminary data.</text>
</comment>
<evidence type="ECO:0000256" key="2">
    <source>
        <dbReference type="ARBA" id="ARBA00022643"/>
    </source>
</evidence>
<reference evidence="5" key="2">
    <citation type="submission" date="2020-09" db="EMBL/GenBank/DDBJ databases">
        <authorList>
            <person name="Sun Q."/>
            <person name="Ohkuma M."/>
        </authorList>
    </citation>
    <scope>NUCLEOTIDE SEQUENCE</scope>
    <source>
        <strain evidence="5">JCM 14719</strain>
    </source>
</reference>
<dbReference type="PANTHER" id="PTHR23026">
    <property type="entry name" value="NADPH NITROREDUCTASE"/>
    <property type="match status" value="1"/>
</dbReference>